<keyword evidence="4" id="KW-0175">Coiled coil</keyword>
<dbReference type="OrthoDB" id="6381670at2759"/>
<dbReference type="InterPro" id="IPR007588">
    <property type="entry name" value="Znf_FLYWCH"/>
</dbReference>
<evidence type="ECO:0000256" key="4">
    <source>
        <dbReference type="SAM" id="Coils"/>
    </source>
</evidence>
<sequence length="470" mass="54308">MVHLVKSQRGGMKLVDDKNYIYRVDRKYGFKVYWKCERDKCKSRLHTITKENDSLNISVCSRVGEHDHPNKPSKPPKPKVSAKKRKVKSVTLSSRILTGEMPSSVMDETPLSLMSNSVNLDDSINNLKQKENRIPAIPIGRCGYPIPLDYLFLDNGEQFLLYDSGQYDPDRILIFGSQVALEDLTSNTDWAFDGSFNCSSEMYFQLFTLHIIIGHVSVPRLFVLLPNRSDATYNRLFTALKKLNSSFNPETLMIDFEKTNLNAFSAKFPLKNITGCLFHMTKNLYQHIENIGLKLRYSTDGDFNMKIKCFSALAFLPIPDVIDGYIDLADDDDLPQEFVSYFETHYIGGLRGHGERRRRVKPTFPIELWNVYSKQISDVIKTKNSVEEFHNALQSSITNMHPNLWKLIDYLKKEEESVMEKRRELESIDVKQIKEVHENLIIRLEQVMAEYDSSQKIQYLKAISCNLHSF</sequence>
<evidence type="ECO:0000256" key="3">
    <source>
        <dbReference type="ARBA" id="ARBA00022833"/>
    </source>
</evidence>
<keyword evidence="2" id="KW-0863">Zinc-finger</keyword>
<evidence type="ECO:0000256" key="2">
    <source>
        <dbReference type="ARBA" id="ARBA00022771"/>
    </source>
</evidence>
<organism evidence="8">
    <name type="scientific">Lepeophtheirus salmonis</name>
    <name type="common">Salmon louse</name>
    <name type="synonym">Caligus salmonis</name>
    <dbReference type="NCBI Taxonomy" id="72036"/>
    <lineage>
        <taxon>Eukaryota</taxon>
        <taxon>Metazoa</taxon>
        <taxon>Ecdysozoa</taxon>
        <taxon>Arthropoda</taxon>
        <taxon>Crustacea</taxon>
        <taxon>Multicrustacea</taxon>
        <taxon>Hexanauplia</taxon>
        <taxon>Copepoda</taxon>
        <taxon>Siphonostomatoida</taxon>
        <taxon>Caligidae</taxon>
        <taxon>Lepeophtheirus</taxon>
    </lineage>
</organism>
<dbReference type="Pfam" id="PF10551">
    <property type="entry name" value="MULE"/>
    <property type="match status" value="1"/>
</dbReference>
<evidence type="ECO:0000256" key="1">
    <source>
        <dbReference type="ARBA" id="ARBA00022723"/>
    </source>
</evidence>
<feature type="compositionally biased region" description="Basic residues" evidence="5">
    <location>
        <begin position="74"/>
        <end position="85"/>
    </location>
</feature>
<keyword evidence="3" id="KW-0862">Zinc</keyword>
<evidence type="ECO:0000259" key="7">
    <source>
        <dbReference type="Pfam" id="PF10551"/>
    </source>
</evidence>
<dbReference type="PANTHER" id="PTHR47160:SF8">
    <property type="entry name" value="MULE TRANSPOSASE DOMAIN-CONTAINING PROTEIN"/>
    <property type="match status" value="1"/>
</dbReference>
<evidence type="ECO:0000313" key="8">
    <source>
        <dbReference type="EMBL" id="CDW29908.1"/>
    </source>
</evidence>
<dbReference type="InterPro" id="IPR018289">
    <property type="entry name" value="MULE_transposase_dom"/>
</dbReference>
<evidence type="ECO:0000259" key="6">
    <source>
        <dbReference type="Pfam" id="PF04500"/>
    </source>
</evidence>
<proteinExistence type="predicted"/>
<name>A0A0K2TV48_LEPSM</name>
<reference evidence="8" key="1">
    <citation type="submission" date="2014-05" db="EMBL/GenBank/DDBJ databases">
        <authorList>
            <person name="Chronopoulou M."/>
        </authorList>
    </citation>
    <scope>NUCLEOTIDE SEQUENCE</scope>
    <source>
        <tissue evidence="8">Whole organism</tissue>
    </source>
</reference>
<feature type="coiled-coil region" evidence="4">
    <location>
        <begin position="411"/>
        <end position="450"/>
    </location>
</feature>
<dbReference type="Pfam" id="PF04500">
    <property type="entry name" value="FLYWCH"/>
    <property type="match status" value="1"/>
</dbReference>
<feature type="domain" description="MULE transposase" evidence="7">
    <location>
        <begin position="190"/>
        <end position="283"/>
    </location>
</feature>
<accession>A0A0K2TV48</accession>
<dbReference type="EMBL" id="HACA01012547">
    <property type="protein sequence ID" value="CDW29908.1"/>
    <property type="molecule type" value="Transcribed_RNA"/>
</dbReference>
<keyword evidence="1" id="KW-0479">Metal-binding</keyword>
<feature type="domain" description="FLYWCH-type" evidence="6">
    <location>
        <begin position="5"/>
        <end position="54"/>
    </location>
</feature>
<evidence type="ECO:0000256" key="5">
    <source>
        <dbReference type="SAM" id="MobiDB-lite"/>
    </source>
</evidence>
<dbReference type="Gene3D" id="2.20.25.240">
    <property type="match status" value="1"/>
</dbReference>
<protein>
    <submittedName>
        <fullName evidence="8">Putative LOC100904485 [Metaseiulus occidentalis]</fullName>
    </submittedName>
</protein>
<feature type="region of interest" description="Disordered" evidence="5">
    <location>
        <begin position="63"/>
        <end position="85"/>
    </location>
</feature>
<dbReference type="GO" id="GO:0008270">
    <property type="term" value="F:zinc ion binding"/>
    <property type="evidence" value="ECO:0007669"/>
    <property type="project" value="UniProtKB-KW"/>
</dbReference>
<dbReference type="PANTHER" id="PTHR47160">
    <property type="entry name" value="PUTATIVE-RELATED"/>
    <property type="match status" value="1"/>
</dbReference>
<dbReference type="AlphaFoldDB" id="A0A0K2TV48"/>